<dbReference type="Proteomes" id="UP000007523">
    <property type="component" value="Chromosome"/>
</dbReference>
<dbReference type="STRING" id="1116391.PM3016_3348"/>
<dbReference type="PANTHER" id="PTHR43825:SF1">
    <property type="entry name" value="TRANSKETOLASE-LIKE PYRIMIDINE-BINDING DOMAIN-CONTAINING PROTEIN"/>
    <property type="match status" value="1"/>
</dbReference>
<sequence length="317" mass="34539">MTVETKEKKVKIATRDGFGHEIVELGLKNKNIYVVDIDIGKSCKTTGFMEKLPKQHINVGIAEQNAAGISAGLATTGKIPFISTYAVFGSLRMAEQIRQEVCYPNLNVKIACSHGGLTPANDGGSHQAIEDMGVLRTFPNMTVIMGADYYSTRKLVAQAAEHYGPVYLRFTRDAVPVIYDENEEFTIGKAKRLREGNDLAVIANGDTVHLALEAVKRLEQERFSVTLLDMHTLKPLDREAVVDCAKLGKIITVEDHNIINGLGSAVSEVVAETGGCIVRRIGVQDKFGESAPYEKLMEMNGITVENIVNTAKGLLSS</sequence>
<dbReference type="SMART" id="SM00861">
    <property type="entry name" value="Transket_pyr"/>
    <property type="match status" value="1"/>
</dbReference>
<dbReference type="Gene3D" id="3.40.50.970">
    <property type="match status" value="1"/>
</dbReference>
<comment type="cofactor">
    <cofactor evidence="1">
        <name>thiamine diphosphate</name>
        <dbReference type="ChEBI" id="CHEBI:58937"/>
    </cofactor>
</comment>
<evidence type="ECO:0000313" key="5">
    <source>
        <dbReference type="EMBL" id="AFC30193.1"/>
    </source>
</evidence>
<name>H6NHX2_9BACL</name>
<dbReference type="InterPro" id="IPR029061">
    <property type="entry name" value="THDP-binding"/>
</dbReference>
<comment type="similarity">
    <text evidence="2">Belongs to the transketolase family.</text>
</comment>
<dbReference type="PANTHER" id="PTHR43825">
    <property type="entry name" value="PYRUVATE DEHYDROGENASE E1 COMPONENT"/>
    <property type="match status" value="1"/>
</dbReference>
<dbReference type="Pfam" id="PF02780">
    <property type="entry name" value="Transketolase_C"/>
    <property type="match status" value="1"/>
</dbReference>
<organism evidence="5 6">
    <name type="scientific">Paenibacillus mucilaginosus 3016</name>
    <dbReference type="NCBI Taxonomy" id="1116391"/>
    <lineage>
        <taxon>Bacteria</taxon>
        <taxon>Bacillati</taxon>
        <taxon>Bacillota</taxon>
        <taxon>Bacilli</taxon>
        <taxon>Bacillales</taxon>
        <taxon>Paenibacillaceae</taxon>
        <taxon>Paenibacillus</taxon>
    </lineage>
</organism>
<dbReference type="CDD" id="cd07033">
    <property type="entry name" value="TPP_PYR_DXS_TK_like"/>
    <property type="match status" value="1"/>
</dbReference>
<keyword evidence="3" id="KW-0786">Thiamine pyrophosphate</keyword>
<dbReference type="SUPFAM" id="SSF52922">
    <property type="entry name" value="TK C-terminal domain-like"/>
    <property type="match status" value="1"/>
</dbReference>
<proteinExistence type="inferred from homology"/>
<evidence type="ECO:0000256" key="1">
    <source>
        <dbReference type="ARBA" id="ARBA00001964"/>
    </source>
</evidence>
<keyword evidence="6" id="KW-1185">Reference proteome</keyword>
<dbReference type="RefSeq" id="WP_014370213.1">
    <property type="nucleotide sequence ID" value="NC_016935.1"/>
</dbReference>
<dbReference type="Gene3D" id="3.40.50.920">
    <property type="match status" value="1"/>
</dbReference>
<dbReference type="InterPro" id="IPR033248">
    <property type="entry name" value="Transketolase_C"/>
</dbReference>
<evidence type="ECO:0000259" key="4">
    <source>
        <dbReference type="SMART" id="SM00861"/>
    </source>
</evidence>
<evidence type="ECO:0000256" key="3">
    <source>
        <dbReference type="ARBA" id="ARBA00023052"/>
    </source>
</evidence>
<dbReference type="SUPFAM" id="SSF52518">
    <property type="entry name" value="Thiamin diphosphate-binding fold (THDP-binding)"/>
    <property type="match status" value="1"/>
</dbReference>
<dbReference type="InterPro" id="IPR051157">
    <property type="entry name" value="PDH/Transketolase"/>
</dbReference>
<accession>H6NHX2</accession>
<reference evidence="5 6" key="1">
    <citation type="journal article" date="2012" name="J. Bacteriol.">
        <title>Complete Genome Sequence of Paenibacillus mucilaginosus 3016, a Bacterium Functional as Microbial Fertilizer.</title>
        <authorList>
            <person name="Ma M."/>
            <person name="Wang Z."/>
            <person name="Li L."/>
            <person name="Jiang X."/>
            <person name="Guan D."/>
            <person name="Cao F."/>
            <person name="Chen H."/>
            <person name="Wang X."/>
            <person name="Shen D."/>
            <person name="Du B."/>
            <person name="Li J."/>
        </authorList>
    </citation>
    <scope>NUCLEOTIDE SEQUENCE [LARGE SCALE GENOMIC DNA]</scope>
    <source>
        <strain evidence="5 6">3016</strain>
    </source>
</reference>
<dbReference type="Pfam" id="PF02779">
    <property type="entry name" value="Transket_pyr"/>
    <property type="match status" value="1"/>
</dbReference>
<evidence type="ECO:0000256" key="2">
    <source>
        <dbReference type="ARBA" id="ARBA00007131"/>
    </source>
</evidence>
<dbReference type="FunFam" id="3.40.50.970:FF:000129">
    <property type="entry name" value="Transketolase"/>
    <property type="match status" value="1"/>
</dbReference>
<dbReference type="KEGG" id="pmq:PM3016_3348"/>
<dbReference type="InterPro" id="IPR009014">
    <property type="entry name" value="Transketo_C/PFOR_II"/>
</dbReference>
<dbReference type="InterPro" id="IPR005475">
    <property type="entry name" value="Transketolase-like_Pyr-bd"/>
</dbReference>
<feature type="domain" description="Transketolase-like pyrimidine-binding" evidence="4">
    <location>
        <begin position="12"/>
        <end position="177"/>
    </location>
</feature>
<protein>
    <recommendedName>
        <fullName evidence="4">Transketolase-like pyrimidine-binding domain-containing protein</fullName>
    </recommendedName>
</protein>
<dbReference type="EMBL" id="CP003235">
    <property type="protein sequence ID" value="AFC30193.1"/>
    <property type="molecule type" value="Genomic_DNA"/>
</dbReference>
<dbReference type="HOGENOM" id="CLU_009227_1_1_9"/>
<evidence type="ECO:0000313" key="6">
    <source>
        <dbReference type="Proteomes" id="UP000007523"/>
    </source>
</evidence>
<dbReference type="AlphaFoldDB" id="H6NHX2"/>
<gene>
    <name evidence="5" type="ORF">PM3016_3348</name>
</gene>